<dbReference type="EMBL" id="JAACJN010000002">
    <property type="protein sequence ID" value="KAF5393230.1"/>
    <property type="molecule type" value="Genomic_DNA"/>
</dbReference>
<dbReference type="Proteomes" id="UP000518752">
    <property type="component" value="Unassembled WGS sequence"/>
</dbReference>
<evidence type="ECO:0008006" key="4">
    <source>
        <dbReference type="Google" id="ProtNLM"/>
    </source>
</evidence>
<dbReference type="OrthoDB" id="4748970at2759"/>
<evidence type="ECO:0000313" key="2">
    <source>
        <dbReference type="EMBL" id="KAF5393230.1"/>
    </source>
</evidence>
<feature type="compositionally biased region" description="Low complexity" evidence="1">
    <location>
        <begin position="236"/>
        <end position="247"/>
    </location>
</feature>
<organism evidence="2 3">
    <name type="scientific">Collybiopsis confluens</name>
    <dbReference type="NCBI Taxonomy" id="2823264"/>
    <lineage>
        <taxon>Eukaryota</taxon>
        <taxon>Fungi</taxon>
        <taxon>Dikarya</taxon>
        <taxon>Basidiomycota</taxon>
        <taxon>Agaricomycotina</taxon>
        <taxon>Agaricomycetes</taxon>
        <taxon>Agaricomycetidae</taxon>
        <taxon>Agaricales</taxon>
        <taxon>Marasmiineae</taxon>
        <taxon>Omphalotaceae</taxon>
        <taxon>Collybiopsis</taxon>
    </lineage>
</organism>
<gene>
    <name evidence="2" type="ORF">D9757_000748</name>
</gene>
<keyword evidence="3" id="KW-1185">Reference proteome</keyword>
<dbReference type="AlphaFoldDB" id="A0A8H5MG63"/>
<name>A0A8H5MG63_9AGAR</name>
<proteinExistence type="predicted"/>
<accession>A0A8H5MG63</accession>
<protein>
    <recommendedName>
        <fullName evidence="4">C2H2-type domain-containing protein</fullName>
    </recommendedName>
</protein>
<evidence type="ECO:0000313" key="3">
    <source>
        <dbReference type="Proteomes" id="UP000518752"/>
    </source>
</evidence>
<sequence length="247" mass="26303">MSSSFHQLMVDHTAAQYTDSPIPTAGPAAELDGPRSFAFVPSLEFHLIAPNPAHPAPPVQDPASPTLIEGGPSTGVGANHYPSSAAGVPRLPPILQVEKQQVTTSATQLASASRRRNEANFACPVPGCGSTFTRRPSPIPYGRKTIHTALAAEPRIQPLDDIKLYTRINPSLMSVKDARRLLVDWTRSMFVFLYLLGQSLLHAIQRHLRSDGAAECRQKHASNLAPHASVPSPAQGPSGLSGPLGPP</sequence>
<reference evidence="2 3" key="1">
    <citation type="journal article" date="2020" name="ISME J.">
        <title>Uncovering the hidden diversity of litter-decomposition mechanisms in mushroom-forming fungi.</title>
        <authorList>
            <person name="Floudas D."/>
            <person name="Bentzer J."/>
            <person name="Ahren D."/>
            <person name="Johansson T."/>
            <person name="Persson P."/>
            <person name="Tunlid A."/>
        </authorList>
    </citation>
    <scope>NUCLEOTIDE SEQUENCE [LARGE SCALE GENOMIC DNA]</scope>
    <source>
        <strain evidence="2 3">CBS 406.79</strain>
    </source>
</reference>
<evidence type="ECO:0000256" key="1">
    <source>
        <dbReference type="SAM" id="MobiDB-lite"/>
    </source>
</evidence>
<feature type="region of interest" description="Disordered" evidence="1">
    <location>
        <begin position="217"/>
        <end position="247"/>
    </location>
</feature>
<comment type="caution">
    <text evidence="2">The sequence shown here is derived from an EMBL/GenBank/DDBJ whole genome shotgun (WGS) entry which is preliminary data.</text>
</comment>